<dbReference type="PANTHER" id="PTHR46060:SF2">
    <property type="entry name" value="HISTONE-LYSINE N-METHYLTRANSFERASE SETMAR"/>
    <property type="match status" value="1"/>
</dbReference>
<accession>A0A183GE12</accession>
<dbReference type="InterPro" id="IPR052709">
    <property type="entry name" value="Transposase-MT_Hybrid"/>
</dbReference>
<dbReference type="GO" id="GO:0031297">
    <property type="term" value="P:replication fork processing"/>
    <property type="evidence" value="ECO:0007669"/>
    <property type="project" value="TreeGrafter"/>
</dbReference>
<dbReference type="GO" id="GO:0006303">
    <property type="term" value="P:double-strand break repair via nonhomologous end joining"/>
    <property type="evidence" value="ECO:0007669"/>
    <property type="project" value="TreeGrafter"/>
</dbReference>
<feature type="compositionally biased region" description="Polar residues" evidence="1">
    <location>
        <begin position="1"/>
        <end position="14"/>
    </location>
</feature>
<name>A0A183GE12_HELPZ</name>
<dbReference type="Gene3D" id="3.30.420.10">
    <property type="entry name" value="Ribonuclease H-like superfamily/Ribonuclease H"/>
    <property type="match status" value="1"/>
</dbReference>
<dbReference type="GO" id="GO:0005634">
    <property type="term" value="C:nucleus"/>
    <property type="evidence" value="ECO:0007669"/>
    <property type="project" value="TreeGrafter"/>
</dbReference>
<feature type="region of interest" description="Disordered" evidence="1">
    <location>
        <begin position="1"/>
        <end position="26"/>
    </location>
</feature>
<dbReference type="GO" id="GO:0000729">
    <property type="term" value="P:DNA double-strand break processing"/>
    <property type="evidence" value="ECO:0007669"/>
    <property type="project" value="TreeGrafter"/>
</dbReference>
<dbReference type="GO" id="GO:0000014">
    <property type="term" value="F:single-stranded DNA endodeoxyribonuclease activity"/>
    <property type="evidence" value="ECO:0007669"/>
    <property type="project" value="TreeGrafter"/>
</dbReference>
<dbReference type="OrthoDB" id="10065579at2759"/>
<reference evidence="4" key="2">
    <citation type="submission" date="2019-09" db="UniProtKB">
        <authorList>
            <consortium name="WormBaseParasite"/>
        </authorList>
    </citation>
    <scope>IDENTIFICATION</scope>
</reference>
<dbReference type="InterPro" id="IPR036397">
    <property type="entry name" value="RNaseH_sf"/>
</dbReference>
<evidence type="ECO:0000256" key="1">
    <source>
        <dbReference type="SAM" id="MobiDB-lite"/>
    </source>
</evidence>
<accession>A0A3P8CHS7</accession>
<protein>
    <submittedName>
        <fullName evidence="4">Histone-lysine N-methyltransferase SETMAR</fullName>
    </submittedName>
</protein>
<evidence type="ECO:0000313" key="2">
    <source>
        <dbReference type="EMBL" id="VDP20488.1"/>
    </source>
</evidence>
<evidence type="ECO:0000313" key="3">
    <source>
        <dbReference type="Proteomes" id="UP000050761"/>
    </source>
</evidence>
<reference evidence="2 3" key="1">
    <citation type="submission" date="2018-11" db="EMBL/GenBank/DDBJ databases">
        <authorList>
            <consortium name="Pathogen Informatics"/>
        </authorList>
    </citation>
    <scope>NUCLEOTIDE SEQUENCE [LARGE SCALE GENOMIC DNA]</scope>
</reference>
<dbReference type="AlphaFoldDB" id="A0A183GE12"/>
<dbReference type="GO" id="GO:0000793">
    <property type="term" value="C:condensed chromosome"/>
    <property type="evidence" value="ECO:0007669"/>
    <property type="project" value="TreeGrafter"/>
</dbReference>
<dbReference type="GO" id="GO:0003697">
    <property type="term" value="F:single-stranded DNA binding"/>
    <property type="evidence" value="ECO:0007669"/>
    <property type="project" value="TreeGrafter"/>
</dbReference>
<dbReference type="GO" id="GO:0035861">
    <property type="term" value="C:site of double-strand break"/>
    <property type="evidence" value="ECO:0007669"/>
    <property type="project" value="TreeGrafter"/>
</dbReference>
<dbReference type="Proteomes" id="UP000050761">
    <property type="component" value="Unassembled WGS sequence"/>
</dbReference>
<dbReference type="GO" id="GO:0044774">
    <property type="term" value="P:mitotic DNA integrity checkpoint signaling"/>
    <property type="evidence" value="ECO:0007669"/>
    <property type="project" value="TreeGrafter"/>
</dbReference>
<dbReference type="InterPro" id="IPR001888">
    <property type="entry name" value="Transposase_1"/>
</dbReference>
<dbReference type="WBParaSite" id="HPBE_0002052901-mRNA-1">
    <property type="protein sequence ID" value="HPBE_0002052901-mRNA-1"/>
    <property type="gene ID" value="HPBE_0002052901"/>
</dbReference>
<dbReference type="PANTHER" id="PTHR46060">
    <property type="entry name" value="MARINER MOS1 TRANSPOSASE-LIKE PROTEIN"/>
    <property type="match status" value="1"/>
</dbReference>
<dbReference type="Pfam" id="PF01359">
    <property type="entry name" value="Transposase_1"/>
    <property type="match status" value="1"/>
</dbReference>
<dbReference type="EMBL" id="UZAH01032221">
    <property type="protein sequence ID" value="VDP20488.1"/>
    <property type="molecule type" value="Genomic_DNA"/>
</dbReference>
<gene>
    <name evidence="2" type="ORF">HPBE_LOCUS20528</name>
</gene>
<organism evidence="3 4">
    <name type="scientific">Heligmosomoides polygyrus</name>
    <name type="common">Parasitic roundworm</name>
    <dbReference type="NCBI Taxonomy" id="6339"/>
    <lineage>
        <taxon>Eukaryota</taxon>
        <taxon>Metazoa</taxon>
        <taxon>Ecdysozoa</taxon>
        <taxon>Nematoda</taxon>
        <taxon>Chromadorea</taxon>
        <taxon>Rhabditida</taxon>
        <taxon>Rhabditina</taxon>
        <taxon>Rhabditomorpha</taxon>
        <taxon>Strongyloidea</taxon>
        <taxon>Heligmosomidae</taxon>
        <taxon>Heligmosomoides</taxon>
    </lineage>
</organism>
<evidence type="ECO:0000313" key="4">
    <source>
        <dbReference type="WBParaSite" id="HPBE_0002052901-mRNA-1"/>
    </source>
</evidence>
<sequence>MKLSNDRQCSNGSRGSVRATWKPKASDAPDDRFPLIVDLCSDTFIEKILHSGGFPVKLGKWVPHYLILSERKKRVDAAKELSDRHKQEPFLHRLIICDENWIPLDNRQRSNQWPRVKQKPLPTSKSDPHQEKVMLSVWWYRERVISWELIESGSSTDAEVHFSKLKRVRAELRQNQIQQLFRSGIIVQQDNARQHVANRTLQKIEDLGWERLTHPPYSPDCALSD</sequence>
<proteinExistence type="predicted"/>
<dbReference type="GO" id="GO:0042800">
    <property type="term" value="F:histone H3K4 methyltransferase activity"/>
    <property type="evidence" value="ECO:0007669"/>
    <property type="project" value="TreeGrafter"/>
</dbReference>
<dbReference type="GO" id="GO:0015074">
    <property type="term" value="P:DNA integration"/>
    <property type="evidence" value="ECO:0007669"/>
    <property type="project" value="TreeGrafter"/>
</dbReference>
<dbReference type="GO" id="GO:0044547">
    <property type="term" value="F:DNA topoisomerase binding"/>
    <property type="evidence" value="ECO:0007669"/>
    <property type="project" value="TreeGrafter"/>
</dbReference>
<keyword evidence="3" id="KW-1185">Reference proteome</keyword>
<dbReference type="GO" id="GO:0046975">
    <property type="term" value="F:histone H3K36 methyltransferase activity"/>
    <property type="evidence" value="ECO:0007669"/>
    <property type="project" value="TreeGrafter"/>
</dbReference>
<dbReference type="GO" id="GO:0003690">
    <property type="term" value="F:double-stranded DNA binding"/>
    <property type="evidence" value="ECO:0007669"/>
    <property type="project" value="TreeGrafter"/>
</dbReference>